<name>A0A0D2GBQ9_9EURO</name>
<dbReference type="RefSeq" id="XP_013280043.1">
    <property type="nucleotide sequence ID" value="XM_013424589.1"/>
</dbReference>
<dbReference type="PANTHER" id="PTHR37540">
    <property type="entry name" value="TRANSCRIPTION FACTOR (ACR-2), PUTATIVE-RELATED-RELATED"/>
    <property type="match status" value="1"/>
</dbReference>
<feature type="compositionally biased region" description="Basic residues" evidence="1">
    <location>
        <begin position="68"/>
        <end position="79"/>
    </location>
</feature>
<dbReference type="VEuPathDB" id="FungiDB:Z517_10981"/>
<evidence type="ECO:0000256" key="1">
    <source>
        <dbReference type="SAM" id="MobiDB-lite"/>
    </source>
</evidence>
<dbReference type="GeneID" id="25310471"/>
<dbReference type="AlphaFoldDB" id="A0A0D2GBQ9"/>
<dbReference type="OrthoDB" id="4159781at2759"/>
<protein>
    <recommendedName>
        <fullName evidence="4">Transcription factor domain-containing protein</fullName>
    </recommendedName>
</protein>
<feature type="compositionally biased region" description="Basic and acidic residues" evidence="1">
    <location>
        <begin position="80"/>
        <end position="93"/>
    </location>
</feature>
<evidence type="ECO:0000313" key="2">
    <source>
        <dbReference type="EMBL" id="KIW76235.1"/>
    </source>
</evidence>
<dbReference type="PANTHER" id="PTHR37540:SF5">
    <property type="entry name" value="TRANSCRIPTION FACTOR DOMAIN-CONTAINING PROTEIN"/>
    <property type="match status" value="1"/>
</dbReference>
<dbReference type="InterPro" id="IPR021858">
    <property type="entry name" value="Fun_TF"/>
</dbReference>
<gene>
    <name evidence="2" type="ORF">Z517_10981</name>
</gene>
<evidence type="ECO:0000313" key="3">
    <source>
        <dbReference type="Proteomes" id="UP000053029"/>
    </source>
</evidence>
<organism evidence="2 3">
    <name type="scientific">Fonsecaea pedrosoi CBS 271.37</name>
    <dbReference type="NCBI Taxonomy" id="1442368"/>
    <lineage>
        <taxon>Eukaryota</taxon>
        <taxon>Fungi</taxon>
        <taxon>Dikarya</taxon>
        <taxon>Ascomycota</taxon>
        <taxon>Pezizomycotina</taxon>
        <taxon>Eurotiomycetes</taxon>
        <taxon>Chaetothyriomycetidae</taxon>
        <taxon>Chaetothyriales</taxon>
        <taxon>Herpotrichiellaceae</taxon>
        <taxon>Fonsecaea</taxon>
    </lineage>
</organism>
<feature type="region of interest" description="Disordered" evidence="1">
    <location>
        <begin position="37"/>
        <end position="105"/>
    </location>
</feature>
<proteinExistence type="predicted"/>
<dbReference type="Proteomes" id="UP000053029">
    <property type="component" value="Unassembled WGS sequence"/>
</dbReference>
<reference evidence="2 3" key="1">
    <citation type="submission" date="2015-01" db="EMBL/GenBank/DDBJ databases">
        <title>The Genome Sequence of Fonsecaea pedrosoi CBS 271.37.</title>
        <authorList>
            <consortium name="The Broad Institute Genomics Platform"/>
            <person name="Cuomo C."/>
            <person name="de Hoog S."/>
            <person name="Gorbushina A."/>
            <person name="Stielow B."/>
            <person name="Teixiera M."/>
            <person name="Abouelleil A."/>
            <person name="Chapman S.B."/>
            <person name="Priest M."/>
            <person name="Young S.K."/>
            <person name="Wortman J."/>
            <person name="Nusbaum C."/>
            <person name="Birren B."/>
        </authorList>
    </citation>
    <scope>NUCLEOTIDE SEQUENCE [LARGE SCALE GENOMIC DNA]</scope>
    <source>
        <strain evidence="2 3">CBS 271.37</strain>
    </source>
</reference>
<dbReference type="EMBL" id="KN846975">
    <property type="protein sequence ID" value="KIW76235.1"/>
    <property type="molecule type" value="Genomic_DNA"/>
</dbReference>
<dbReference type="HOGENOM" id="CLU_472533_0_0_1"/>
<dbReference type="Pfam" id="PF11951">
    <property type="entry name" value="Fungal_trans_2"/>
    <property type="match status" value="1"/>
</dbReference>
<accession>A0A0D2GBQ9</accession>
<evidence type="ECO:0008006" key="4">
    <source>
        <dbReference type="Google" id="ProtNLM"/>
    </source>
</evidence>
<keyword evidence="3" id="KW-1185">Reference proteome</keyword>
<sequence>MPPTTKQEVTKTFTFLNYDNPDHSASHRRLVKSHISSKYRATVRQQTQPRYALPHHTSKGSEQDSLPKHTHKRTHKRTHKSLECQDESPDRRLSRPPSPLEVSFSGIRMDPFKSWPGRETPGVTRALDYYTQAISPLMQPLFLTFNMANPLMVWMYPLILSHGSAYHAAVAMSQAYLEKSQAPSATASSEVTFHRRKAVSILYDQLSHLRGPPDDGVLMTVLALACLDVLYGEDRIANRKGLAMVVALKGGLGNLGLHGLVKAFLVQFDYFWMLETGAQTIFPFRKRKSWRAYPQRLFKDDFLALLRTLPTGFAAIARQGTFSLDTIRILSRVSTFLQFKTANLPHSIEEDPVSDGQDYPDLFEVCASLQSSANTENSLEKNLILAVIMLGFDVHNPNASISRVAAYRGSRQELTRSLPFTQAQTPDQRGCLIWIMMIVIRSWGMELPLAPPAVALSRCFFTQFPGATSWDAVESTMRCFFWYNPLTDGLMNSWQHALDAFQKQSSTCASVPDVTGIKTHNPNSSSRRVMNSGNLSETTGEGATVTLTLPRMLTLDTYLNEVQSL</sequence>